<protein>
    <submittedName>
        <fullName evidence="1">Uncharacterized protein</fullName>
    </submittedName>
</protein>
<dbReference type="EMBL" id="WMEY01000007">
    <property type="protein sequence ID" value="MYL65512.1"/>
    <property type="molecule type" value="Genomic_DNA"/>
</dbReference>
<reference evidence="1 2" key="1">
    <citation type="submission" date="2019-11" db="EMBL/GenBank/DDBJ databases">
        <title>Genome sequences of 17 halophilic strains isolated from different environments.</title>
        <authorList>
            <person name="Furrow R.E."/>
        </authorList>
    </citation>
    <scope>NUCLEOTIDE SEQUENCE [LARGE SCALE GENOMIC DNA]</scope>
    <source>
        <strain evidence="1 2">22506_14_FS</strain>
    </source>
</reference>
<evidence type="ECO:0000313" key="1">
    <source>
        <dbReference type="EMBL" id="MYL65512.1"/>
    </source>
</evidence>
<dbReference type="Proteomes" id="UP000447833">
    <property type="component" value="Unassembled WGS sequence"/>
</dbReference>
<dbReference type="RefSeq" id="WP_160920951.1">
    <property type="nucleotide sequence ID" value="NZ_WMEY01000007.1"/>
</dbReference>
<comment type="caution">
    <text evidence="1">The sequence shown here is derived from an EMBL/GenBank/DDBJ whole genome shotgun (WGS) entry which is preliminary data.</text>
</comment>
<proteinExistence type="predicted"/>
<evidence type="ECO:0000313" key="2">
    <source>
        <dbReference type="Proteomes" id="UP000447833"/>
    </source>
</evidence>
<accession>A0A845F384</accession>
<dbReference type="AlphaFoldDB" id="A0A845F384"/>
<gene>
    <name evidence="1" type="ORF">GLW07_19315</name>
</gene>
<name>A0A845F384_9BACL</name>
<sequence>MLLSNQNYEMGVFKGFCDQNELVIEVGSQEYVLELNKEEIADVVYHLMHYENLLIPFNKETQKLVLNSDPHYDEGEMEELMNISEGADEHGQK</sequence>
<organism evidence="1 2">
    <name type="scientific">Guptibacillus hwajinpoensis</name>
    <dbReference type="NCBI Taxonomy" id="208199"/>
    <lineage>
        <taxon>Bacteria</taxon>
        <taxon>Bacillati</taxon>
        <taxon>Bacillota</taxon>
        <taxon>Bacilli</taxon>
        <taxon>Bacillales</taxon>
        <taxon>Guptibacillaceae</taxon>
        <taxon>Guptibacillus</taxon>
    </lineage>
</organism>